<keyword evidence="5 8" id="KW-0812">Transmembrane</keyword>
<dbReference type="Pfam" id="PF01032">
    <property type="entry name" value="FecCD"/>
    <property type="match status" value="1"/>
</dbReference>
<reference evidence="9" key="1">
    <citation type="submission" date="2023-05" db="EMBL/GenBank/DDBJ databases">
        <authorList>
            <person name="Du J."/>
        </authorList>
    </citation>
    <scope>NUCLEOTIDE SEQUENCE</scope>
    <source>
        <strain evidence="9">UMB1064</strain>
    </source>
</reference>
<evidence type="ECO:0000256" key="3">
    <source>
        <dbReference type="ARBA" id="ARBA00022448"/>
    </source>
</evidence>
<proteinExistence type="inferred from homology"/>
<dbReference type="GO" id="GO:0022857">
    <property type="term" value="F:transmembrane transporter activity"/>
    <property type="evidence" value="ECO:0007669"/>
    <property type="project" value="InterPro"/>
</dbReference>
<dbReference type="PANTHER" id="PTHR30472">
    <property type="entry name" value="FERRIC ENTEROBACTIN TRANSPORT SYSTEM PERMEASE PROTEIN"/>
    <property type="match status" value="1"/>
</dbReference>
<dbReference type="InterPro" id="IPR000522">
    <property type="entry name" value="ABC_transptr_permease_BtuC"/>
</dbReference>
<comment type="subcellular location">
    <subcellularLocation>
        <location evidence="1">Cell membrane</location>
        <topology evidence="1">Multi-pass membrane protein</topology>
    </subcellularLocation>
</comment>
<protein>
    <submittedName>
        <fullName evidence="9">Iron ABC transporter permease</fullName>
    </submittedName>
</protein>
<sequence length="343" mass="34957">MPWIYGLVIVLAIAVSLVAAVVFGSADITWSTTTQVISHHIFGTELDDSVPASSDTIIWDLRAPRGVLAAIVGAGLAVSGVAMQTLVRNPLADPYLLGISAGAGAGATAVIIFGAFSGSPIAPLTFGALIGAVMATLAVGAFATAGGGLTPLRLVLSGVVLSAAFSALSSFMVFAGPDPRAAQSVMFWMLGSVAGATWAKTLFPLIVLIAVLLFFLVKARHLDALATGESTAAAVGIDVSRLRTQVFVLQAVLVGTLVAVSGGIGFVGLVIPHLTRILVGATHRVVLPVAALMGGLFLIWVDIIARVVGGSQEMPLGVVTGLVGAPLFLYLMSRSHYSYGGAE</sequence>
<dbReference type="Gene3D" id="1.10.3470.10">
    <property type="entry name" value="ABC transporter involved in vitamin B12 uptake, BtuC"/>
    <property type="match status" value="1"/>
</dbReference>
<feature type="transmembrane region" description="Helical" evidence="8">
    <location>
        <begin position="95"/>
        <end position="115"/>
    </location>
</feature>
<feature type="transmembrane region" description="Helical" evidence="8">
    <location>
        <begin position="316"/>
        <end position="333"/>
    </location>
</feature>
<feature type="transmembrane region" description="Helical" evidence="8">
    <location>
        <begin position="247"/>
        <end position="273"/>
    </location>
</feature>
<dbReference type="GO" id="GO:0005886">
    <property type="term" value="C:plasma membrane"/>
    <property type="evidence" value="ECO:0007669"/>
    <property type="project" value="UniProtKB-SubCell"/>
</dbReference>
<dbReference type="PANTHER" id="PTHR30472:SF67">
    <property type="entry name" value="PERMEASE OF ABC TRANSPORTER-RELATED"/>
    <property type="match status" value="1"/>
</dbReference>
<dbReference type="CDD" id="cd06550">
    <property type="entry name" value="TM_ABC_iron-siderophores_like"/>
    <property type="match status" value="1"/>
</dbReference>
<dbReference type="AlphaFoldDB" id="A0AAW9SQE6"/>
<evidence type="ECO:0000313" key="10">
    <source>
        <dbReference type="Proteomes" id="UP001223646"/>
    </source>
</evidence>
<dbReference type="EMBL" id="JASOOY020000005">
    <property type="protein sequence ID" value="MEO3716263.1"/>
    <property type="molecule type" value="Genomic_DNA"/>
</dbReference>
<comment type="similarity">
    <text evidence="2">Belongs to the binding-protein-dependent transport system permease family. FecCD subfamily.</text>
</comment>
<keyword evidence="3" id="KW-0813">Transport</keyword>
<feature type="transmembrane region" description="Helical" evidence="8">
    <location>
        <begin position="63"/>
        <end position="83"/>
    </location>
</feature>
<name>A0AAW9SQE6_CORAY</name>
<evidence type="ECO:0000313" key="9">
    <source>
        <dbReference type="EMBL" id="MEO3716263.1"/>
    </source>
</evidence>
<evidence type="ECO:0000256" key="1">
    <source>
        <dbReference type="ARBA" id="ARBA00004651"/>
    </source>
</evidence>
<feature type="transmembrane region" description="Helical" evidence="8">
    <location>
        <begin position="285"/>
        <end position="304"/>
    </location>
</feature>
<feature type="transmembrane region" description="Helical" evidence="8">
    <location>
        <begin position="187"/>
        <end position="217"/>
    </location>
</feature>
<keyword evidence="7 8" id="KW-0472">Membrane</keyword>
<keyword evidence="6 8" id="KW-1133">Transmembrane helix</keyword>
<evidence type="ECO:0000256" key="6">
    <source>
        <dbReference type="ARBA" id="ARBA00022989"/>
    </source>
</evidence>
<dbReference type="InterPro" id="IPR037294">
    <property type="entry name" value="ABC_BtuC-like"/>
</dbReference>
<dbReference type="SUPFAM" id="SSF81345">
    <property type="entry name" value="ABC transporter involved in vitamin B12 uptake, BtuC"/>
    <property type="match status" value="1"/>
</dbReference>
<feature type="transmembrane region" description="Helical" evidence="8">
    <location>
        <begin position="154"/>
        <end position="175"/>
    </location>
</feature>
<evidence type="ECO:0000256" key="5">
    <source>
        <dbReference type="ARBA" id="ARBA00022692"/>
    </source>
</evidence>
<keyword evidence="4" id="KW-1003">Cell membrane</keyword>
<organism evidence="9 10">
    <name type="scientific">Corynebacterium amycolatum</name>
    <dbReference type="NCBI Taxonomy" id="43765"/>
    <lineage>
        <taxon>Bacteria</taxon>
        <taxon>Bacillati</taxon>
        <taxon>Actinomycetota</taxon>
        <taxon>Actinomycetes</taxon>
        <taxon>Mycobacteriales</taxon>
        <taxon>Corynebacteriaceae</taxon>
        <taxon>Corynebacterium</taxon>
    </lineage>
</organism>
<dbReference type="Proteomes" id="UP001223646">
    <property type="component" value="Unassembled WGS sequence"/>
</dbReference>
<dbReference type="GO" id="GO:0033214">
    <property type="term" value="P:siderophore-iron import into cell"/>
    <property type="evidence" value="ECO:0007669"/>
    <property type="project" value="TreeGrafter"/>
</dbReference>
<reference evidence="9" key="2">
    <citation type="submission" date="2024-05" db="EMBL/GenBank/DDBJ databases">
        <authorList>
            <person name="Wolfe A."/>
        </authorList>
    </citation>
    <scope>NUCLEOTIDE SEQUENCE</scope>
    <source>
        <strain evidence="9">UMB1064</strain>
    </source>
</reference>
<evidence type="ECO:0000256" key="2">
    <source>
        <dbReference type="ARBA" id="ARBA00007935"/>
    </source>
</evidence>
<accession>A0AAW9SQE6</accession>
<comment type="caution">
    <text evidence="9">The sequence shown here is derived from an EMBL/GenBank/DDBJ whole genome shotgun (WGS) entry which is preliminary data.</text>
</comment>
<dbReference type="FunFam" id="1.10.3470.10:FF:000001">
    <property type="entry name" value="Vitamin B12 ABC transporter permease BtuC"/>
    <property type="match status" value="1"/>
</dbReference>
<evidence type="ECO:0000256" key="7">
    <source>
        <dbReference type="ARBA" id="ARBA00023136"/>
    </source>
</evidence>
<gene>
    <name evidence="9" type="ORF">QP460_001475</name>
</gene>
<feature type="transmembrane region" description="Helical" evidence="8">
    <location>
        <begin position="121"/>
        <end position="142"/>
    </location>
</feature>
<evidence type="ECO:0000256" key="8">
    <source>
        <dbReference type="SAM" id="Phobius"/>
    </source>
</evidence>
<evidence type="ECO:0000256" key="4">
    <source>
        <dbReference type="ARBA" id="ARBA00022475"/>
    </source>
</evidence>